<dbReference type="Proteomes" id="UP000650081">
    <property type="component" value="Unassembled WGS sequence"/>
</dbReference>
<accession>A0A923T8Y5</accession>
<name>A0A923T8Y5_9BACT</name>
<evidence type="ECO:0000313" key="3">
    <source>
        <dbReference type="EMBL" id="MBC6996130.1"/>
    </source>
</evidence>
<dbReference type="AlphaFoldDB" id="A0A923T8Y5"/>
<comment type="caution">
    <text evidence="3">The sequence shown here is derived from an EMBL/GenBank/DDBJ whole genome shotgun (WGS) entry which is preliminary data.</text>
</comment>
<evidence type="ECO:0008006" key="5">
    <source>
        <dbReference type="Google" id="ProtNLM"/>
    </source>
</evidence>
<keyword evidence="2" id="KW-0472">Membrane</keyword>
<feature type="region of interest" description="Disordered" evidence="1">
    <location>
        <begin position="236"/>
        <end position="266"/>
    </location>
</feature>
<gene>
    <name evidence="3" type="ORF">H9S92_18310</name>
</gene>
<evidence type="ECO:0000256" key="1">
    <source>
        <dbReference type="SAM" id="MobiDB-lite"/>
    </source>
</evidence>
<evidence type="ECO:0000313" key="4">
    <source>
        <dbReference type="Proteomes" id="UP000650081"/>
    </source>
</evidence>
<keyword evidence="4" id="KW-1185">Reference proteome</keyword>
<proteinExistence type="predicted"/>
<sequence length="266" mass="29544">MSDLPSIKVFISYARKGLAYGINDVVNGLAALRIRQAQAYELDYWYDLHLQFREYDQAVMDRLWRADLIIVINNDAYVNDPYISQYERPVIAAAAQDPNRRVIVLCHEPTTGQREWTSVLNASYLPEAPGATFMGSRAAPLWSAFQTLVDQHCSSVAREQRAILATIKSIRLAEERPVLVRAEEDPGAFGPGLALGLTGITLVFLGFILFAVIPAQRPVPVKSRPIPLELTWPPRTPNVGASPYHDPSQPHLPDRASAGEETTAVR</sequence>
<keyword evidence="2" id="KW-0812">Transmembrane</keyword>
<protein>
    <recommendedName>
        <fullName evidence="5">TIR domain-containing protein</fullName>
    </recommendedName>
</protein>
<reference evidence="3" key="1">
    <citation type="submission" date="2020-08" db="EMBL/GenBank/DDBJ databases">
        <title>Lewinella bacteria from marine environments.</title>
        <authorList>
            <person name="Zhong Y."/>
        </authorList>
    </citation>
    <scope>NUCLEOTIDE SEQUENCE</scope>
    <source>
        <strain evidence="3">KCTC 42187</strain>
    </source>
</reference>
<evidence type="ECO:0000256" key="2">
    <source>
        <dbReference type="SAM" id="Phobius"/>
    </source>
</evidence>
<dbReference type="RefSeq" id="WP_187468149.1">
    <property type="nucleotide sequence ID" value="NZ_JACSIT010000149.1"/>
</dbReference>
<feature type="transmembrane region" description="Helical" evidence="2">
    <location>
        <begin position="193"/>
        <end position="215"/>
    </location>
</feature>
<organism evidence="3 4">
    <name type="scientific">Neolewinella lacunae</name>
    <dbReference type="NCBI Taxonomy" id="1517758"/>
    <lineage>
        <taxon>Bacteria</taxon>
        <taxon>Pseudomonadati</taxon>
        <taxon>Bacteroidota</taxon>
        <taxon>Saprospiria</taxon>
        <taxon>Saprospirales</taxon>
        <taxon>Lewinellaceae</taxon>
        <taxon>Neolewinella</taxon>
    </lineage>
</organism>
<dbReference type="EMBL" id="JACSIT010000149">
    <property type="protein sequence ID" value="MBC6996130.1"/>
    <property type="molecule type" value="Genomic_DNA"/>
</dbReference>
<keyword evidence="2" id="KW-1133">Transmembrane helix</keyword>